<reference evidence="5 6" key="1">
    <citation type="submission" date="2018-01" db="EMBL/GenBank/DDBJ databases">
        <title>Complete genome sequences of the type strains of Marinobacter flavimaris and Marinobacter maroccanus.</title>
        <authorList>
            <person name="Palau M."/>
            <person name="Boujida N."/>
            <person name="Manresa A."/>
            <person name="Minana-Galbis D."/>
        </authorList>
    </citation>
    <scope>NUCLEOTIDE SEQUENCE [LARGE SCALE GENOMIC DNA]</scope>
    <source>
        <strain evidence="5 6">N4</strain>
    </source>
</reference>
<dbReference type="Gene3D" id="1.10.10.10">
    <property type="entry name" value="Winged helix-like DNA-binding domain superfamily/Winged helix DNA-binding domain"/>
    <property type="match status" value="1"/>
</dbReference>
<keyword evidence="3" id="KW-0804">Transcription</keyword>
<dbReference type="Proteomes" id="UP000239917">
    <property type="component" value="Unassembled WGS sequence"/>
</dbReference>
<dbReference type="InterPro" id="IPR016032">
    <property type="entry name" value="Sig_transdc_resp-reg_C-effctor"/>
</dbReference>
<dbReference type="Pfam" id="PF00196">
    <property type="entry name" value="GerE"/>
    <property type="match status" value="1"/>
</dbReference>
<dbReference type="PRINTS" id="PR00038">
    <property type="entry name" value="HTHLUXR"/>
</dbReference>
<dbReference type="InterPro" id="IPR000792">
    <property type="entry name" value="Tscrpt_reg_LuxR_C"/>
</dbReference>
<dbReference type="PANTHER" id="PTHR44688:SF16">
    <property type="entry name" value="DNA-BINDING TRANSCRIPTIONAL ACTIVATOR DEVR_DOSR"/>
    <property type="match status" value="1"/>
</dbReference>
<dbReference type="EMBL" id="PSSX01000001">
    <property type="protein sequence ID" value="PPI86180.1"/>
    <property type="molecule type" value="Genomic_DNA"/>
</dbReference>
<evidence type="ECO:0000256" key="1">
    <source>
        <dbReference type="ARBA" id="ARBA00023015"/>
    </source>
</evidence>
<accession>A0A2S5ZFI9</accession>
<organism evidence="5 6">
    <name type="scientific">Marinobacter maroccanus</name>
    <dbReference type="NCBI Taxonomy" id="2055143"/>
    <lineage>
        <taxon>Bacteria</taxon>
        <taxon>Pseudomonadati</taxon>
        <taxon>Pseudomonadota</taxon>
        <taxon>Gammaproteobacteria</taxon>
        <taxon>Pseudomonadales</taxon>
        <taxon>Marinobacteraceae</taxon>
        <taxon>Marinobacter</taxon>
    </lineage>
</organism>
<gene>
    <name evidence="5" type="ORF">KEHDKFFH_02350</name>
</gene>
<keyword evidence="1" id="KW-0805">Transcription regulation</keyword>
<evidence type="ECO:0000313" key="5">
    <source>
        <dbReference type="EMBL" id="PPI86180.1"/>
    </source>
</evidence>
<comment type="caution">
    <text evidence="5">The sequence shown here is derived from an EMBL/GenBank/DDBJ whole genome shotgun (WGS) entry which is preliminary data.</text>
</comment>
<evidence type="ECO:0000256" key="3">
    <source>
        <dbReference type="ARBA" id="ARBA00023163"/>
    </source>
</evidence>
<protein>
    <recommendedName>
        <fullName evidence="4">HTH luxR-type domain-containing protein</fullName>
    </recommendedName>
</protein>
<dbReference type="GO" id="GO:0006355">
    <property type="term" value="P:regulation of DNA-templated transcription"/>
    <property type="evidence" value="ECO:0007669"/>
    <property type="project" value="InterPro"/>
</dbReference>
<dbReference type="SMART" id="SM00421">
    <property type="entry name" value="HTH_LUXR"/>
    <property type="match status" value="1"/>
</dbReference>
<dbReference type="InterPro" id="IPR036388">
    <property type="entry name" value="WH-like_DNA-bd_sf"/>
</dbReference>
<dbReference type="PANTHER" id="PTHR44688">
    <property type="entry name" value="DNA-BINDING TRANSCRIPTIONAL ACTIVATOR DEVR_DOSR"/>
    <property type="match status" value="1"/>
</dbReference>
<keyword evidence="6" id="KW-1185">Reference proteome</keyword>
<sequence length="149" mass="16527">MLIGDMRMTTSIGSEFEIQDPQGTLTPRQREVLVWVTEGKENESISMILGITLGTVKFHIISLLRHFEAPNRQLLISRAWKAGLVKARQLAIGVLILGNALPGVSDQPATVRTSRIARVRISNRRDADDYLIVMPTNLDDLHAGDREAA</sequence>
<dbReference type="AlphaFoldDB" id="A0A2S5ZFI9"/>
<feature type="domain" description="HTH luxR-type" evidence="4">
    <location>
        <begin position="18"/>
        <end position="83"/>
    </location>
</feature>
<proteinExistence type="predicted"/>
<dbReference type="GO" id="GO:0003677">
    <property type="term" value="F:DNA binding"/>
    <property type="evidence" value="ECO:0007669"/>
    <property type="project" value="UniProtKB-KW"/>
</dbReference>
<evidence type="ECO:0000313" key="6">
    <source>
        <dbReference type="Proteomes" id="UP000239917"/>
    </source>
</evidence>
<dbReference type="PROSITE" id="PS50043">
    <property type="entry name" value="HTH_LUXR_2"/>
    <property type="match status" value="1"/>
</dbReference>
<dbReference type="SUPFAM" id="SSF46894">
    <property type="entry name" value="C-terminal effector domain of the bipartite response regulators"/>
    <property type="match status" value="1"/>
</dbReference>
<evidence type="ECO:0000256" key="2">
    <source>
        <dbReference type="ARBA" id="ARBA00023125"/>
    </source>
</evidence>
<name>A0A2S5ZFI9_9GAMM</name>
<keyword evidence="2" id="KW-0238">DNA-binding</keyword>
<dbReference type="CDD" id="cd06170">
    <property type="entry name" value="LuxR_C_like"/>
    <property type="match status" value="1"/>
</dbReference>
<evidence type="ECO:0000259" key="4">
    <source>
        <dbReference type="PROSITE" id="PS50043"/>
    </source>
</evidence>